<keyword evidence="1" id="KW-1185">Reference proteome</keyword>
<reference evidence="2" key="1">
    <citation type="submission" date="2025-08" db="UniProtKB">
        <authorList>
            <consortium name="RefSeq"/>
        </authorList>
    </citation>
    <scope>IDENTIFICATION</scope>
</reference>
<organism evidence="1 2">
    <name type="scientific">Echinops telfairi</name>
    <name type="common">Lesser hedgehog tenrec</name>
    <dbReference type="NCBI Taxonomy" id="9371"/>
    <lineage>
        <taxon>Eukaryota</taxon>
        <taxon>Metazoa</taxon>
        <taxon>Chordata</taxon>
        <taxon>Craniata</taxon>
        <taxon>Vertebrata</taxon>
        <taxon>Euteleostomi</taxon>
        <taxon>Mammalia</taxon>
        <taxon>Eutheria</taxon>
        <taxon>Afrotheria</taxon>
        <taxon>Tenrecidae</taxon>
        <taxon>Tenrecinae</taxon>
        <taxon>Echinops</taxon>
    </lineage>
</organism>
<sequence length="124" mass="13197">MIGKLESTASRLGRVGALHHHPSRPPASISATAASSTADSSRAMERLTHPSVFVGTHAARKEASSPRGHRLLGPQICKKTLFLLPGWVPGRSPPGGSRQWTSSSRPDRTEQSEQEIPAASLDCP</sequence>
<dbReference type="Proteomes" id="UP000694863">
    <property type="component" value="Unplaced"/>
</dbReference>
<protein>
    <submittedName>
        <fullName evidence="2">Uncharacterized protein LOC123522617</fullName>
    </submittedName>
</protein>
<dbReference type="RefSeq" id="XP_045154370.1">
    <property type="nucleotide sequence ID" value="XM_045298435.1"/>
</dbReference>
<accession>A0AC55DRK6</accession>
<evidence type="ECO:0000313" key="2">
    <source>
        <dbReference type="RefSeq" id="XP_045154370.1"/>
    </source>
</evidence>
<evidence type="ECO:0000313" key="1">
    <source>
        <dbReference type="Proteomes" id="UP000694863"/>
    </source>
</evidence>
<gene>
    <name evidence="2" type="primary">LOC123522617</name>
</gene>
<proteinExistence type="predicted"/>
<name>A0AC55DRK6_ECHTE</name>